<accession>A0A7R7ELW3</accession>
<keyword evidence="4" id="KW-1185">Reference proteome</keyword>
<organism evidence="3 4">
    <name type="scientific">Anaeromicropila herbilytica</name>
    <dbReference type="NCBI Taxonomy" id="2785025"/>
    <lineage>
        <taxon>Bacteria</taxon>
        <taxon>Bacillati</taxon>
        <taxon>Bacillota</taxon>
        <taxon>Clostridia</taxon>
        <taxon>Lachnospirales</taxon>
        <taxon>Lachnospiraceae</taxon>
        <taxon>Anaeromicropila</taxon>
    </lineage>
</organism>
<dbReference type="CDD" id="cd00093">
    <property type="entry name" value="HTH_XRE"/>
    <property type="match status" value="1"/>
</dbReference>
<dbReference type="GO" id="GO:0005506">
    <property type="term" value="F:iron ion binding"/>
    <property type="evidence" value="ECO:0007669"/>
    <property type="project" value="InterPro"/>
</dbReference>
<reference evidence="3 4" key="1">
    <citation type="submission" date="2020-11" db="EMBL/GenBank/DDBJ databases">
        <title>Draft genome sequencing of a Lachnospiraceae strain isolated from anoxic soil subjected to BSD treatment.</title>
        <authorList>
            <person name="Uek A."/>
            <person name="Tonouchi A."/>
        </authorList>
    </citation>
    <scope>NUCLEOTIDE SEQUENCE [LARGE SCALE GENOMIC DNA]</scope>
    <source>
        <strain evidence="3 4">TB5</strain>
    </source>
</reference>
<evidence type="ECO:0000313" key="3">
    <source>
        <dbReference type="EMBL" id="BCN31021.1"/>
    </source>
</evidence>
<gene>
    <name evidence="3" type="ORF">bsdtb5_23160</name>
</gene>
<dbReference type="SMART" id="SM00530">
    <property type="entry name" value="HTH_XRE"/>
    <property type="match status" value="1"/>
</dbReference>
<dbReference type="SUPFAM" id="SSF47413">
    <property type="entry name" value="lambda repressor-like DNA-binding domains"/>
    <property type="match status" value="1"/>
</dbReference>
<sequence length="193" mass="21919">MSYVTGKMIKELREKKSLTQKQLADQLQISDKAVSKWETDRGLPDIGLISNLAEALGVSVAELLLGEVTENQNRSANMKKMQFYICPVCGNVIQAIGNGSYSCCGIMLPAAEVEDNSKDHLLQVEVIDNEYYVHMEHPMAKDHYVSFIAYVTSNRSELIKLYPEQNIECRFAKRGHGYFYAYCNKDGLYRFNI</sequence>
<dbReference type="SUPFAM" id="SSF49367">
    <property type="entry name" value="Superoxide reductase-like"/>
    <property type="match status" value="1"/>
</dbReference>
<dbReference type="Pfam" id="PF01381">
    <property type="entry name" value="HTH_3"/>
    <property type="match status" value="1"/>
</dbReference>
<dbReference type="PROSITE" id="PS50943">
    <property type="entry name" value="HTH_CROC1"/>
    <property type="match status" value="1"/>
</dbReference>
<dbReference type="Proteomes" id="UP000595897">
    <property type="component" value="Chromosome"/>
</dbReference>
<dbReference type="InterPro" id="IPR001387">
    <property type="entry name" value="Cro/C1-type_HTH"/>
</dbReference>
<protein>
    <submittedName>
        <fullName evidence="3">XRE family transcriptional regulator</fullName>
    </submittedName>
</protein>
<name>A0A7R7ELW3_9FIRM</name>
<dbReference type="PANTHER" id="PTHR46558:SF4">
    <property type="entry name" value="DNA-BIDING PHAGE PROTEIN"/>
    <property type="match status" value="1"/>
</dbReference>
<evidence type="ECO:0000256" key="1">
    <source>
        <dbReference type="ARBA" id="ARBA00023125"/>
    </source>
</evidence>
<dbReference type="GO" id="GO:0003677">
    <property type="term" value="F:DNA binding"/>
    <property type="evidence" value="ECO:0007669"/>
    <property type="project" value="UniProtKB-KW"/>
</dbReference>
<dbReference type="RefSeq" id="WP_271712172.1">
    <property type="nucleotide sequence ID" value="NZ_AP024169.1"/>
</dbReference>
<dbReference type="GO" id="GO:0016491">
    <property type="term" value="F:oxidoreductase activity"/>
    <property type="evidence" value="ECO:0007669"/>
    <property type="project" value="InterPro"/>
</dbReference>
<dbReference type="Gene3D" id="2.60.40.730">
    <property type="entry name" value="SOR catalytic domain"/>
    <property type="match status" value="1"/>
</dbReference>
<dbReference type="InterPro" id="IPR036073">
    <property type="entry name" value="Desulfoferrodoxin_Fe-bd_dom_sf"/>
</dbReference>
<evidence type="ECO:0000259" key="2">
    <source>
        <dbReference type="PROSITE" id="PS50943"/>
    </source>
</evidence>
<feature type="domain" description="HTH cro/C1-type" evidence="2">
    <location>
        <begin position="9"/>
        <end position="63"/>
    </location>
</feature>
<dbReference type="InterPro" id="IPR010982">
    <property type="entry name" value="Lambda_DNA-bd_dom_sf"/>
</dbReference>
<dbReference type="Gene3D" id="1.10.260.40">
    <property type="entry name" value="lambda repressor-like DNA-binding domains"/>
    <property type="match status" value="1"/>
</dbReference>
<dbReference type="EMBL" id="AP024169">
    <property type="protein sequence ID" value="BCN31021.1"/>
    <property type="molecule type" value="Genomic_DNA"/>
</dbReference>
<dbReference type="PANTHER" id="PTHR46558">
    <property type="entry name" value="TRACRIPTIONAL REGULATORY PROTEIN-RELATED-RELATED"/>
    <property type="match status" value="1"/>
</dbReference>
<proteinExistence type="predicted"/>
<evidence type="ECO:0000313" key="4">
    <source>
        <dbReference type="Proteomes" id="UP000595897"/>
    </source>
</evidence>
<keyword evidence="1" id="KW-0238">DNA-binding</keyword>
<dbReference type="AlphaFoldDB" id="A0A7R7ELW3"/>
<dbReference type="KEGG" id="ahb:bsdtb5_23160"/>